<evidence type="ECO:0000313" key="11">
    <source>
        <dbReference type="Proteomes" id="UP000598146"/>
    </source>
</evidence>
<dbReference type="GO" id="GO:0005886">
    <property type="term" value="C:plasma membrane"/>
    <property type="evidence" value="ECO:0007669"/>
    <property type="project" value="UniProtKB-SubCell"/>
</dbReference>
<name>A0A931CB28_9ACTN</name>
<feature type="transmembrane region" description="Helical" evidence="8">
    <location>
        <begin position="83"/>
        <end position="105"/>
    </location>
</feature>
<protein>
    <submittedName>
        <fullName evidence="10">Multidrug effflux MFS transporter</fullName>
    </submittedName>
</protein>
<evidence type="ECO:0000256" key="8">
    <source>
        <dbReference type="SAM" id="Phobius"/>
    </source>
</evidence>
<dbReference type="PANTHER" id="PTHR43124:SF3">
    <property type="entry name" value="CHLORAMPHENICOL EFFLUX PUMP RV0191"/>
    <property type="match status" value="1"/>
</dbReference>
<sequence>MPSERDRRQARVTSGLVATVIFLTAIAPLATDMYVPAFPQVAGDLSATATQVQLTLTTFFVGMALGQLVGGPVSDQRGRRRPLIAAIVLMAAASVVCALTPSIGVMMAARFVQGFSGGWAMVIGRAVIVDLATGARLVRLLNVVAGVGGIAPIAGPLIGAVILQLSHWRMSFWTVAALGVAMVVAALAAVPESLPPERRHGGGLRAFAVAGRQVLANRRYVGYLVVSGSAMGALFAYVATSAFVLQSMNGMSPVAYSVDFAANAAGMTVAALVAARLAGRVDTRKVILVGQIAALAAGVAMLTGSLWFGTPLLLAVVCFLVLMTAQGLIGPNGGALASAEVPEHPGTGSAILGFVQWVAAGAIAPIAGLGGEHTAVPMALLIVAGAAASMLGLLVLARGQKLRPGEESGLNQGRDHAGRCR</sequence>
<feature type="transmembrane region" description="Helical" evidence="8">
    <location>
        <begin position="220"/>
        <end position="240"/>
    </location>
</feature>
<gene>
    <name evidence="10" type="ORF">I4J89_21950</name>
</gene>
<keyword evidence="4" id="KW-1003">Cell membrane</keyword>
<dbReference type="NCBIfam" id="TIGR00710">
    <property type="entry name" value="efflux_Bcr_CflA"/>
    <property type="match status" value="1"/>
</dbReference>
<dbReference type="CDD" id="cd17320">
    <property type="entry name" value="MFS_MdfA_MDR_like"/>
    <property type="match status" value="1"/>
</dbReference>
<reference evidence="10" key="1">
    <citation type="submission" date="2020-11" db="EMBL/GenBank/DDBJ databases">
        <title>Isolation and identification of active actinomycetes.</title>
        <authorList>
            <person name="Sun X."/>
        </authorList>
    </citation>
    <scope>NUCLEOTIDE SEQUENCE</scope>
    <source>
        <strain evidence="10">NEAU-A11</strain>
    </source>
</reference>
<dbReference type="GO" id="GO:0042910">
    <property type="term" value="F:xenobiotic transmembrane transporter activity"/>
    <property type="evidence" value="ECO:0007669"/>
    <property type="project" value="InterPro"/>
</dbReference>
<feature type="domain" description="Major facilitator superfamily (MFS) profile" evidence="9">
    <location>
        <begin position="16"/>
        <end position="403"/>
    </location>
</feature>
<evidence type="ECO:0000256" key="6">
    <source>
        <dbReference type="ARBA" id="ARBA00022989"/>
    </source>
</evidence>
<feature type="transmembrane region" description="Helical" evidence="8">
    <location>
        <begin position="171"/>
        <end position="190"/>
    </location>
</feature>
<evidence type="ECO:0000256" key="1">
    <source>
        <dbReference type="ARBA" id="ARBA00004651"/>
    </source>
</evidence>
<proteinExistence type="inferred from homology"/>
<dbReference type="Pfam" id="PF07690">
    <property type="entry name" value="MFS_1"/>
    <property type="match status" value="1"/>
</dbReference>
<accession>A0A931CB28</accession>
<dbReference type="AlphaFoldDB" id="A0A931CB28"/>
<feature type="transmembrane region" description="Helical" evidence="8">
    <location>
        <begin position="350"/>
        <end position="369"/>
    </location>
</feature>
<comment type="similarity">
    <text evidence="2">Belongs to the major facilitator superfamily. Bcr/CmlA family.</text>
</comment>
<feature type="transmembrane region" description="Helical" evidence="8">
    <location>
        <begin position="12"/>
        <end position="31"/>
    </location>
</feature>
<dbReference type="InterPro" id="IPR050189">
    <property type="entry name" value="MFS_Efflux_Transporters"/>
</dbReference>
<comment type="subcellular location">
    <subcellularLocation>
        <location evidence="1">Cell membrane</location>
        <topology evidence="1">Multi-pass membrane protein</topology>
    </subcellularLocation>
</comment>
<dbReference type="Proteomes" id="UP000598146">
    <property type="component" value="Unassembled WGS sequence"/>
</dbReference>
<dbReference type="InterPro" id="IPR020846">
    <property type="entry name" value="MFS_dom"/>
</dbReference>
<dbReference type="InterPro" id="IPR011701">
    <property type="entry name" value="MFS"/>
</dbReference>
<keyword evidence="6 8" id="KW-1133">Transmembrane helix</keyword>
<feature type="transmembrane region" description="Helical" evidence="8">
    <location>
        <begin position="260"/>
        <end position="279"/>
    </location>
</feature>
<feature type="transmembrane region" description="Helical" evidence="8">
    <location>
        <begin position="286"/>
        <end position="306"/>
    </location>
</feature>
<dbReference type="GO" id="GO:1990961">
    <property type="term" value="P:xenobiotic detoxification by transmembrane export across the plasma membrane"/>
    <property type="evidence" value="ECO:0007669"/>
    <property type="project" value="InterPro"/>
</dbReference>
<feature type="transmembrane region" description="Helical" evidence="8">
    <location>
        <begin position="111"/>
        <end position="128"/>
    </location>
</feature>
<feature type="transmembrane region" description="Helical" evidence="8">
    <location>
        <begin position="140"/>
        <end position="165"/>
    </location>
</feature>
<feature type="transmembrane region" description="Helical" evidence="8">
    <location>
        <begin position="51"/>
        <end position="71"/>
    </location>
</feature>
<dbReference type="InterPro" id="IPR036259">
    <property type="entry name" value="MFS_trans_sf"/>
</dbReference>
<evidence type="ECO:0000313" key="10">
    <source>
        <dbReference type="EMBL" id="MBG0564111.1"/>
    </source>
</evidence>
<evidence type="ECO:0000256" key="4">
    <source>
        <dbReference type="ARBA" id="ARBA00022475"/>
    </source>
</evidence>
<dbReference type="EMBL" id="JADQTO010000010">
    <property type="protein sequence ID" value="MBG0564111.1"/>
    <property type="molecule type" value="Genomic_DNA"/>
</dbReference>
<evidence type="ECO:0000256" key="7">
    <source>
        <dbReference type="ARBA" id="ARBA00023136"/>
    </source>
</evidence>
<dbReference type="SUPFAM" id="SSF103473">
    <property type="entry name" value="MFS general substrate transporter"/>
    <property type="match status" value="1"/>
</dbReference>
<dbReference type="InterPro" id="IPR004812">
    <property type="entry name" value="Efflux_drug-R_Bcr/CmlA"/>
</dbReference>
<feature type="transmembrane region" description="Helical" evidence="8">
    <location>
        <begin position="312"/>
        <end position="329"/>
    </location>
</feature>
<dbReference type="PROSITE" id="PS50850">
    <property type="entry name" value="MFS"/>
    <property type="match status" value="1"/>
</dbReference>
<evidence type="ECO:0000256" key="3">
    <source>
        <dbReference type="ARBA" id="ARBA00022448"/>
    </source>
</evidence>
<dbReference type="Gene3D" id="1.20.1720.10">
    <property type="entry name" value="Multidrug resistance protein D"/>
    <property type="match status" value="1"/>
</dbReference>
<comment type="caution">
    <text evidence="10">The sequence shown here is derived from an EMBL/GenBank/DDBJ whole genome shotgun (WGS) entry which is preliminary data.</text>
</comment>
<evidence type="ECO:0000256" key="5">
    <source>
        <dbReference type="ARBA" id="ARBA00022692"/>
    </source>
</evidence>
<keyword evidence="3" id="KW-0813">Transport</keyword>
<organism evidence="10 11">
    <name type="scientific">Actinoplanes aureus</name>
    <dbReference type="NCBI Taxonomy" id="2792083"/>
    <lineage>
        <taxon>Bacteria</taxon>
        <taxon>Bacillati</taxon>
        <taxon>Actinomycetota</taxon>
        <taxon>Actinomycetes</taxon>
        <taxon>Micromonosporales</taxon>
        <taxon>Micromonosporaceae</taxon>
        <taxon>Actinoplanes</taxon>
    </lineage>
</organism>
<evidence type="ECO:0000256" key="2">
    <source>
        <dbReference type="ARBA" id="ARBA00006236"/>
    </source>
</evidence>
<keyword evidence="11" id="KW-1185">Reference proteome</keyword>
<keyword evidence="5 8" id="KW-0812">Transmembrane</keyword>
<dbReference type="PANTHER" id="PTHR43124">
    <property type="entry name" value="PURINE EFFLUX PUMP PBUE"/>
    <property type="match status" value="1"/>
</dbReference>
<feature type="transmembrane region" description="Helical" evidence="8">
    <location>
        <begin position="375"/>
        <end position="397"/>
    </location>
</feature>
<evidence type="ECO:0000259" key="9">
    <source>
        <dbReference type="PROSITE" id="PS50850"/>
    </source>
</evidence>
<keyword evidence="7 8" id="KW-0472">Membrane</keyword>